<comment type="caution">
    <text evidence="1">The sequence shown here is derived from an EMBL/GenBank/DDBJ whole genome shotgun (WGS) entry which is preliminary data.</text>
</comment>
<reference evidence="1" key="1">
    <citation type="submission" date="2010-07" db="EMBL/GenBank/DDBJ databases">
        <authorList>
            <consortium name="CONSOLIDER consortium CSD2007-00005"/>
            <person name="Guazzaroni M.-E."/>
            <person name="Richter M."/>
            <person name="Garcia-Salamanca A."/>
            <person name="Yarza P."/>
            <person name="Ferrer M."/>
        </authorList>
    </citation>
    <scope>NUCLEOTIDE SEQUENCE</scope>
</reference>
<feature type="non-terminal residue" evidence="1">
    <location>
        <position position="195"/>
    </location>
</feature>
<gene>
    <name evidence="1" type="ORF">LDC_2348</name>
</gene>
<sequence length="195" mass="20815">MPPGGEDELEILDQQPVVVALAQALHLHHLVAQPLGERDADLGAALPALLVLADQGVEGLDARLALGLLGARGGADPLQLLAQRPLARRLRLLLTRQARLLLVQPARVVALEGETAAVVELQDPGRDVVEEVAVVGHQHDGAVVLLQVVLEPGHRLGVEVIGRLVEQQQVRSLEQQPAEGHAALLASGERRHHRV</sequence>
<organism evidence="1">
    <name type="scientific">sediment metagenome</name>
    <dbReference type="NCBI Taxonomy" id="749907"/>
    <lineage>
        <taxon>unclassified sequences</taxon>
        <taxon>metagenomes</taxon>
        <taxon>ecological metagenomes</taxon>
    </lineage>
</organism>
<accession>D9PLC5</accession>
<dbReference type="AntiFam" id="ANF00142">
    <property type="entry name" value="Shadow ORF (opposite yadG)"/>
</dbReference>
<dbReference type="AlphaFoldDB" id="D9PLC5"/>
<protein>
    <submittedName>
        <fullName evidence="1">Uncharacterized protein</fullName>
    </submittedName>
</protein>
<proteinExistence type="predicted"/>
<reference evidence="1" key="2">
    <citation type="journal article" date="2011" name="Microb. Ecol.">
        <title>Taxonomic and Functional Metagenomic Profiling of the Microbial Community in the Anoxic Sediment of a Sub-saline Shallow Lake (Laguna de Carrizo, Central Spain).</title>
        <authorList>
            <person name="Ferrer M."/>
            <person name="Guazzaroni M.E."/>
            <person name="Richter M."/>
            <person name="Garcia-Salamanca A."/>
            <person name="Yarza P."/>
            <person name="Suarez-Suarez A."/>
            <person name="Solano J."/>
            <person name="Alcaide M."/>
            <person name="van Dillewijn P."/>
            <person name="Molina-Henares M.A."/>
            <person name="Lopez-Cortes N."/>
            <person name="Al-Ramahi Y."/>
            <person name="Guerrero C."/>
            <person name="Acosta A."/>
            <person name="de Eugenio L.I."/>
            <person name="Martinez V."/>
            <person name="Marques S."/>
            <person name="Rojo F."/>
            <person name="Santero E."/>
            <person name="Genilloud O."/>
            <person name="Perez-Perez J."/>
            <person name="Rossello-Mora R."/>
            <person name="Ramos J.L."/>
        </authorList>
    </citation>
    <scope>NUCLEOTIDE SEQUENCE</scope>
</reference>
<name>D9PLC5_9ZZZZ</name>
<dbReference type="EMBL" id="ADZX01000709">
    <property type="protein sequence ID" value="EFK95644.1"/>
    <property type="molecule type" value="Genomic_DNA"/>
</dbReference>
<evidence type="ECO:0000313" key="1">
    <source>
        <dbReference type="EMBL" id="EFK95644.1"/>
    </source>
</evidence>